<evidence type="ECO:0000313" key="12">
    <source>
        <dbReference type="Proteomes" id="UP000521676"/>
    </source>
</evidence>
<dbReference type="PRINTS" id="PR00100">
    <property type="entry name" value="AOTCASE"/>
</dbReference>
<proteinExistence type="inferred from homology"/>
<feature type="binding site" evidence="7">
    <location>
        <position position="76"/>
    </location>
    <ligand>
        <name>carbamoyl phosphate</name>
        <dbReference type="ChEBI" id="CHEBI:58228"/>
    </ligand>
</feature>
<dbReference type="SUPFAM" id="SSF53671">
    <property type="entry name" value="Aspartate/ornithine carbamoyltransferase"/>
    <property type="match status" value="1"/>
</dbReference>
<feature type="domain" description="Aspartate/ornithine carbamoyltransferase Asp/Orn-binding" evidence="8">
    <location>
        <begin position="183"/>
        <end position="331"/>
    </location>
</feature>
<dbReference type="GO" id="GO:0006520">
    <property type="term" value="P:amino acid metabolic process"/>
    <property type="evidence" value="ECO:0007669"/>
    <property type="project" value="InterPro"/>
</dbReference>
<evidence type="ECO:0000256" key="6">
    <source>
        <dbReference type="ARBA" id="ARBA00048859"/>
    </source>
</evidence>
<dbReference type="GO" id="GO:0044205">
    <property type="term" value="P:'de novo' UMP biosynthetic process"/>
    <property type="evidence" value="ECO:0007669"/>
    <property type="project" value="UniProtKB-UniRule"/>
</dbReference>
<protein>
    <recommendedName>
        <fullName evidence="7">Aspartate carbamoyltransferase</fullName>
        <ecNumber evidence="7">2.1.3.2</ecNumber>
    </recommendedName>
    <alternativeName>
        <fullName evidence="7">Aspartate transcarbamylase</fullName>
        <shortName evidence="7">ATCase</shortName>
    </alternativeName>
</protein>
<accession>A0A8T7M878</accession>
<dbReference type="FunFam" id="3.40.50.1370:FF:000002">
    <property type="entry name" value="Aspartate carbamoyltransferase 2"/>
    <property type="match status" value="1"/>
</dbReference>
<comment type="subunit">
    <text evidence="7">Heterododecamer (2C3:3R2) of six catalytic PyrB chains organized as two trimers (C3), and six regulatory PyrI chains organized as three dimers (R2).</text>
</comment>
<evidence type="ECO:0000256" key="7">
    <source>
        <dbReference type="HAMAP-Rule" id="MF_00001"/>
    </source>
</evidence>
<dbReference type="PANTHER" id="PTHR45753">
    <property type="entry name" value="ORNITHINE CARBAMOYLTRANSFERASE, MITOCHONDRIAL"/>
    <property type="match status" value="1"/>
</dbReference>
<keyword evidence="13" id="KW-1185">Reference proteome</keyword>
<dbReference type="PROSITE" id="PS00097">
    <property type="entry name" value="CARBAMOYLTRANSFERASE"/>
    <property type="match status" value="1"/>
</dbReference>
<dbReference type="PANTHER" id="PTHR45753:SF6">
    <property type="entry name" value="ASPARTATE CARBAMOYLTRANSFERASE"/>
    <property type="match status" value="1"/>
</dbReference>
<dbReference type="InterPro" id="IPR002082">
    <property type="entry name" value="Asp_carbamoyltransf"/>
</dbReference>
<evidence type="ECO:0000256" key="4">
    <source>
        <dbReference type="ARBA" id="ARBA00022975"/>
    </source>
</evidence>
<feature type="binding site" evidence="7">
    <location>
        <position position="75"/>
    </location>
    <ligand>
        <name>carbamoyl phosphate</name>
        <dbReference type="ChEBI" id="CHEBI:58228"/>
    </ligand>
</feature>
<evidence type="ECO:0000256" key="5">
    <source>
        <dbReference type="ARBA" id="ARBA00043884"/>
    </source>
</evidence>
<evidence type="ECO:0000259" key="9">
    <source>
        <dbReference type="Pfam" id="PF02729"/>
    </source>
</evidence>
<evidence type="ECO:0000256" key="2">
    <source>
        <dbReference type="ARBA" id="ARBA00008896"/>
    </source>
</evidence>
<comment type="catalytic activity">
    <reaction evidence="6 7">
        <text>carbamoyl phosphate + L-aspartate = N-carbamoyl-L-aspartate + phosphate + H(+)</text>
        <dbReference type="Rhea" id="RHEA:20013"/>
        <dbReference type="ChEBI" id="CHEBI:15378"/>
        <dbReference type="ChEBI" id="CHEBI:29991"/>
        <dbReference type="ChEBI" id="CHEBI:32814"/>
        <dbReference type="ChEBI" id="CHEBI:43474"/>
        <dbReference type="ChEBI" id="CHEBI:58228"/>
        <dbReference type="EC" id="2.1.3.2"/>
    </reaction>
</comment>
<comment type="similarity">
    <text evidence="2 7">Belongs to the aspartate/ornithine carbamoyltransferase superfamily. ATCase family.</text>
</comment>
<keyword evidence="3 7" id="KW-0808">Transferase</keyword>
<dbReference type="EC" id="2.1.3.2" evidence="7"/>
<dbReference type="Proteomes" id="UP001431572">
    <property type="component" value="Chromosome 2"/>
</dbReference>
<evidence type="ECO:0000256" key="3">
    <source>
        <dbReference type="ARBA" id="ARBA00022679"/>
    </source>
</evidence>
<feature type="domain" description="Aspartate/ornithine carbamoyltransferase carbamoyl-P binding" evidence="9">
    <location>
        <begin position="24"/>
        <end position="175"/>
    </location>
</feature>
<dbReference type="GO" id="GO:0016597">
    <property type="term" value="F:amino acid binding"/>
    <property type="evidence" value="ECO:0007669"/>
    <property type="project" value="InterPro"/>
</dbReference>
<comment type="function">
    <text evidence="5 7">Catalyzes the condensation of carbamoyl phosphate and aspartate to form carbamoyl aspartate and inorganic phosphate, the committed step in the de novo pyrimidine nucleotide biosynthesis pathway.</text>
</comment>
<dbReference type="HAMAP" id="MF_00001">
    <property type="entry name" value="Asp_carb_tr"/>
    <property type="match status" value="1"/>
</dbReference>
<dbReference type="PRINTS" id="PR00101">
    <property type="entry name" value="ATCASE"/>
</dbReference>
<dbReference type="GO" id="GO:0006207">
    <property type="term" value="P:'de novo' pyrimidine nucleobase biosynthetic process"/>
    <property type="evidence" value="ECO:0007669"/>
    <property type="project" value="InterPro"/>
</dbReference>
<dbReference type="InterPro" id="IPR006131">
    <property type="entry name" value="Asp_carbamoyltransf_Asp/Orn-bd"/>
</dbReference>
<dbReference type="Pfam" id="PF00185">
    <property type="entry name" value="OTCace"/>
    <property type="match status" value="1"/>
</dbReference>
<evidence type="ECO:0000313" key="13">
    <source>
        <dbReference type="Proteomes" id="UP001431572"/>
    </source>
</evidence>
<dbReference type="InterPro" id="IPR006132">
    <property type="entry name" value="Asp/Orn_carbamoyltranf_P-bd"/>
</dbReference>
<feature type="binding site" evidence="7">
    <location>
        <position position="166"/>
    </location>
    <ligand>
        <name>carbamoyl phosphate</name>
        <dbReference type="ChEBI" id="CHEBI:58228"/>
    </ligand>
</feature>
<dbReference type="Proteomes" id="UP000521676">
    <property type="component" value="Unassembled WGS sequence"/>
</dbReference>
<dbReference type="RefSeq" id="WP_341470196.1">
    <property type="nucleotide sequence ID" value="NZ_CP128400.1"/>
</dbReference>
<feature type="binding site" evidence="7">
    <location>
        <position position="163"/>
    </location>
    <ligand>
        <name>carbamoyl phosphate</name>
        <dbReference type="ChEBI" id="CHEBI:58228"/>
    </ligand>
</feature>
<organism evidence="10 12">
    <name type="scientific">Candidatus Chlorohelix allophototropha</name>
    <dbReference type="NCBI Taxonomy" id="3003348"/>
    <lineage>
        <taxon>Bacteria</taxon>
        <taxon>Bacillati</taxon>
        <taxon>Chloroflexota</taxon>
        <taxon>Chloroflexia</taxon>
        <taxon>Candidatus Chloroheliales</taxon>
        <taxon>Candidatus Chloroheliaceae</taxon>
        <taxon>Candidatus Chlorohelix</taxon>
    </lineage>
</organism>
<dbReference type="Gene3D" id="3.40.50.1370">
    <property type="entry name" value="Aspartate/ornithine carbamoyltransferase"/>
    <property type="match status" value="2"/>
</dbReference>
<feature type="binding site" evidence="7">
    <location>
        <position position="125"/>
    </location>
    <ligand>
        <name>carbamoyl phosphate</name>
        <dbReference type="ChEBI" id="CHEBI:58228"/>
    </ligand>
</feature>
<feature type="binding site" evidence="7">
    <location>
        <position position="298"/>
    </location>
    <ligand>
        <name>carbamoyl phosphate</name>
        <dbReference type="ChEBI" id="CHEBI:58228"/>
    </ligand>
</feature>
<reference evidence="11" key="2">
    <citation type="journal article" date="2024" name="Nature">
        <title>Anoxygenic phototroph of the Chloroflexota uses a type I reaction centre.</title>
        <authorList>
            <person name="Tsuji J.M."/>
            <person name="Shaw N.A."/>
            <person name="Nagashima S."/>
            <person name="Venkiteswaran J.J."/>
            <person name="Schiff S.L."/>
            <person name="Watanabe T."/>
            <person name="Fukui M."/>
            <person name="Hanada S."/>
            <person name="Tank M."/>
            <person name="Neufeld J.D."/>
        </authorList>
    </citation>
    <scope>NUCLEOTIDE SEQUENCE</scope>
    <source>
        <strain evidence="11">L227-S17</strain>
    </source>
</reference>
<evidence type="ECO:0000313" key="11">
    <source>
        <dbReference type="EMBL" id="WJW68292.1"/>
    </source>
</evidence>
<feature type="binding site" evidence="7">
    <location>
        <position position="258"/>
    </location>
    <ligand>
        <name>L-aspartate</name>
        <dbReference type="ChEBI" id="CHEBI:29991"/>
    </ligand>
</feature>
<reference evidence="10 12" key="1">
    <citation type="submission" date="2020-06" db="EMBL/GenBank/DDBJ databases">
        <title>Anoxygenic phototrophic Chloroflexota member uses a Type I reaction center.</title>
        <authorList>
            <person name="Tsuji J.M."/>
            <person name="Shaw N.A."/>
            <person name="Nagashima S."/>
            <person name="Venkiteswaran J."/>
            <person name="Schiff S.L."/>
            <person name="Hanada S."/>
            <person name="Tank M."/>
            <person name="Neufeld J.D."/>
        </authorList>
    </citation>
    <scope>NUCLEOTIDE SEQUENCE [LARGE SCALE GENOMIC DNA]</scope>
    <source>
        <strain evidence="10">L227-S17</strain>
    </source>
</reference>
<dbReference type="InterPro" id="IPR006130">
    <property type="entry name" value="Asp/Orn_carbamoylTrfase"/>
</dbReference>
<keyword evidence="4 7" id="KW-0665">Pyrimidine biosynthesis</keyword>
<dbReference type="NCBIfam" id="NF002032">
    <property type="entry name" value="PRK00856.1"/>
    <property type="match status" value="1"/>
</dbReference>
<sequence length="337" mass="37257">MLTYEERSKLFTIAEPINGDLTGKAVLSVEQFSRSDLDRFFEEADWMKRIKEQNGSTDILRGKILVNLFYEASTRTDSSFSIAMKRLGGEVHNIVGVQFSSVSKGETLSDTVRVLSGYADLIVLRHHQKGAAAEAALAIHKERTKQGLPNIPLINAGDGVGEHPSQALLDTYTINQKCGGLDDLTVGLVGDLKHGRTVHSLAKLLSLYRNVKLIFVSPESLNMPEELVEELKAKGVQMSVAKDINEVANEADVWYITRVQKERFESEEAYQAVSGSYRVTLDTVASMKPTAIIMHPLPRVGEIDEAVDELPQAVYFEQASNGMYVRMALLSGVLGKW</sequence>
<dbReference type="InterPro" id="IPR036901">
    <property type="entry name" value="Asp/Orn_carbamoylTrfase_sf"/>
</dbReference>
<evidence type="ECO:0000259" key="8">
    <source>
        <dbReference type="Pfam" id="PF00185"/>
    </source>
</evidence>
<gene>
    <name evidence="7 10" type="primary">pyrB</name>
    <name evidence="10" type="ORF">HXX08_21080</name>
    <name evidence="11" type="ORF">OZ401_003900</name>
</gene>
<feature type="binding site" evidence="7">
    <location>
        <position position="104"/>
    </location>
    <ligand>
        <name>L-aspartate</name>
        <dbReference type="ChEBI" id="CHEBI:29991"/>
    </ligand>
</feature>
<evidence type="ECO:0000256" key="1">
    <source>
        <dbReference type="ARBA" id="ARBA00004852"/>
    </source>
</evidence>
<dbReference type="AlphaFoldDB" id="A0A8T7M878"/>
<dbReference type="GO" id="GO:0004070">
    <property type="term" value="F:aspartate carbamoyltransferase activity"/>
    <property type="evidence" value="ECO:0007669"/>
    <property type="project" value="UniProtKB-UniRule"/>
</dbReference>
<dbReference type="EMBL" id="JACATZ010000003">
    <property type="protein sequence ID" value="NWJ48358.1"/>
    <property type="molecule type" value="Genomic_DNA"/>
</dbReference>
<dbReference type="EMBL" id="CP128400">
    <property type="protein sequence ID" value="WJW68292.1"/>
    <property type="molecule type" value="Genomic_DNA"/>
</dbReference>
<name>A0A8T7M878_9CHLR</name>
<dbReference type="NCBIfam" id="TIGR00670">
    <property type="entry name" value="asp_carb_tr"/>
    <property type="match status" value="1"/>
</dbReference>
<comment type="pathway">
    <text evidence="1 7">Pyrimidine metabolism; UMP biosynthesis via de novo pathway; (S)-dihydroorotate from bicarbonate: step 2/3.</text>
</comment>
<feature type="binding site" evidence="7">
    <location>
        <position position="196"/>
    </location>
    <ligand>
        <name>L-aspartate</name>
        <dbReference type="ChEBI" id="CHEBI:29991"/>
    </ligand>
</feature>
<feature type="binding site" evidence="7">
    <location>
        <position position="297"/>
    </location>
    <ligand>
        <name>carbamoyl phosphate</name>
        <dbReference type="ChEBI" id="CHEBI:58228"/>
    </ligand>
</feature>
<evidence type="ECO:0000313" key="10">
    <source>
        <dbReference type="EMBL" id="NWJ48358.1"/>
    </source>
</evidence>
<dbReference type="Pfam" id="PF02729">
    <property type="entry name" value="OTCace_N"/>
    <property type="match status" value="1"/>
</dbReference>